<dbReference type="GO" id="GO:0015297">
    <property type="term" value="F:antiporter activity"/>
    <property type="evidence" value="ECO:0007669"/>
    <property type="project" value="UniProtKB-KW"/>
</dbReference>
<keyword evidence="4" id="KW-1003">Cell membrane</keyword>
<evidence type="ECO:0000256" key="4">
    <source>
        <dbReference type="ARBA" id="ARBA00022475"/>
    </source>
</evidence>
<keyword evidence="5 9" id="KW-0812">Transmembrane</keyword>
<comment type="caution">
    <text evidence="12">The sequence shown here is derived from an EMBL/GenBank/DDBJ whole genome shotgun (WGS) entry which is preliminary data.</text>
</comment>
<keyword evidence="13" id="KW-1185">Reference proteome</keyword>
<dbReference type="Pfam" id="PF00999">
    <property type="entry name" value="Na_H_Exchanger"/>
    <property type="match status" value="1"/>
</dbReference>
<reference evidence="12" key="1">
    <citation type="submission" date="2021-04" db="EMBL/GenBank/DDBJ databases">
        <authorList>
            <person name="Yoon J."/>
        </authorList>
    </citation>
    <scope>NUCLEOTIDE SEQUENCE</scope>
    <source>
        <strain evidence="12">KMU-90</strain>
    </source>
</reference>
<evidence type="ECO:0000256" key="5">
    <source>
        <dbReference type="ARBA" id="ARBA00022692"/>
    </source>
</evidence>
<evidence type="ECO:0000313" key="13">
    <source>
        <dbReference type="Proteomes" id="UP000681356"/>
    </source>
</evidence>
<dbReference type="RefSeq" id="WP_212534766.1">
    <property type="nucleotide sequence ID" value="NZ_JAGTUU010000001.1"/>
</dbReference>
<feature type="transmembrane region" description="Helical" evidence="9">
    <location>
        <begin position="126"/>
        <end position="146"/>
    </location>
</feature>
<dbReference type="InterPro" id="IPR038770">
    <property type="entry name" value="Na+/solute_symporter_sf"/>
</dbReference>
<evidence type="ECO:0000256" key="7">
    <source>
        <dbReference type="ARBA" id="ARBA00023065"/>
    </source>
</evidence>
<dbReference type="AlphaFoldDB" id="A0A8J8B843"/>
<sequence>MAVTEAASSGLDATLAFALVGALGVGSQWLAWRLRLPAIVLMLLAGLIIGPGLGLLNPREQFGDMLAPMVAIAVAIILFEGGLTLNFRSLSDAAKGVRRLVIVGGPLGWAASTAALYYVAGLSIEAAAVFGGIMIVTGPTVIAPLLRQARLSKRPAALLQWEAIVNDPVGALAAVLAFEVVIVMQTATGPAEAAGALLTGIAVASVLGGAAGWGLSKAFRMAWVPEYMKVPVLFVVMLGVFAMSDSVLHESGLLAVTIMGLWIANADLPSYAEMRRFKEHATILLVSGVFILLAAGMSLDVLSTLDWRAAAFVLAVILVARPLPVLAALAFSNIPWRERLLVAFTGPRGVVLVAVAGLFGERLVSLGIADADRIAPLAFALVSATVVLHGFTLAPMARLLGLSASEAPGVLILGGSRWSVALGQALTKLELPVMVADANHAHLRAAREAGLPVFWGDILSEAAEHRLELAAYEKLICATDNDAYNTLAATDLAPEFGRENIFQLKRVKQSSTRHALPATLGGRAIGADDTFFDANARLSEGWEFRVTRVTEEFTMDDWIAKHPEAIITAEMGPNGTLRLFAEGERPKANKGARFIALMPARQERRQGGGQAG</sequence>
<feature type="transmembrane region" description="Helical" evidence="9">
    <location>
        <begin position="227"/>
        <end position="247"/>
    </location>
</feature>
<evidence type="ECO:0000256" key="3">
    <source>
        <dbReference type="ARBA" id="ARBA00022449"/>
    </source>
</evidence>
<evidence type="ECO:0000256" key="9">
    <source>
        <dbReference type="SAM" id="Phobius"/>
    </source>
</evidence>
<feature type="transmembrane region" description="Helical" evidence="9">
    <location>
        <begin position="6"/>
        <end position="26"/>
    </location>
</feature>
<dbReference type="InterPro" id="IPR036291">
    <property type="entry name" value="NAD(P)-bd_dom_sf"/>
</dbReference>
<evidence type="ECO:0000256" key="2">
    <source>
        <dbReference type="ARBA" id="ARBA00022448"/>
    </source>
</evidence>
<protein>
    <submittedName>
        <fullName evidence="12">Sodium:proton antiporter</fullName>
    </submittedName>
</protein>
<dbReference type="InterPro" id="IPR006153">
    <property type="entry name" value="Cation/H_exchanger_TM"/>
</dbReference>
<evidence type="ECO:0000259" key="10">
    <source>
        <dbReference type="Pfam" id="PF00999"/>
    </source>
</evidence>
<feature type="domain" description="Cation/H+ exchanger transmembrane" evidence="10">
    <location>
        <begin position="27"/>
        <end position="397"/>
    </location>
</feature>
<dbReference type="InterPro" id="IPR003148">
    <property type="entry name" value="RCK_N"/>
</dbReference>
<evidence type="ECO:0000259" key="11">
    <source>
        <dbReference type="Pfam" id="PF02254"/>
    </source>
</evidence>
<dbReference type="GO" id="GO:0006813">
    <property type="term" value="P:potassium ion transport"/>
    <property type="evidence" value="ECO:0007669"/>
    <property type="project" value="InterPro"/>
</dbReference>
<feature type="transmembrane region" description="Helical" evidence="9">
    <location>
        <begin position="68"/>
        <end position="88"/>
    </location>
</feature>
<name>A0A8J8B843_9RHOB</name>
<keyword evidence="8 9" id="KW-0472">Membrane</keyword>
<feature type="transmembrane region" description="Helical" evidence="9">
    <location>
        <begin position="100"/>
        <end position="120"/>
    </location>
</feature>
<dbReference type="Gene3D" id="3.40.50.720">
    <property type="entry name" value="NAD(P)-binding Rossmann-like Domain"/>
    <property type="match status" value="1"/>
</dbReference>
<dbReference type="Proteomes" id="UP000681356">
    <property type="component" value="Unassembled WGS sequence"/>
</dbReference>
<keyword evidence="3" id="KW-0050">Antiport</keyword>
<dbReference type="Pfam" id="PF02254">
    <property type="entry name" value="TrkA_N"/>
    <property type="match status" value="1"/>
</dbReference>
<evidence type="ECO:0000256" key="8">
    <source>
        <dbReference type="ARBA" id="ARBA00023136"/>
    </source>
</evidence>
<comment type="subcellular location">
    <subcellularLocation>
        <location evidence="1">Cell membrane</location>
        <topology evidence="1">Multi-pass membrane protein</topology>
    </subcellularLocation>
</comment>
<proteinExistence type="predicted"/>
<feature type="transmembrane region" description="Helical" evidence="9">
    <location>
        <begin position="340"/>
        <end position="359"/>
    </location>
</feature>
<dbReference type="EMBL" id="JAGTUU010000001">
    <property type="protein sequence ID" value="MBS0122793.1"/>
    <property type="molecule type" value="Genomic_DNA"/>
</dbReference>
<feature type="transmembrane region" description="Helical" evidence="9">
    <location>
        <begin position="167"/>
        <end position="187"/>
    </location>
</feature>
<keyword evidence="2" id="KW-0813">Transport</keyword>
<feature type="transmembrane region" description="Helical" evidence="9">
    <location>
        <begin position="193"/>
        <end position="215"/>
    </location>
</feature>
<dbReference type="PANTHER" id="PTHR32507:SF0">
    <property type="entry name" value="NA(+)_H(+) ANTIPORTER 2-RELATED"/>
    <property type="match status" value="1"/>
</dbReference>
<keyword evidence="6 9" id="KW-1133">Transmembrane helix</keyword>
<dbReference type="GO" id="GO:0005886">
    <property type="term" value="C:plasma membrane"/>
    <property type="evidence" value="ECO:0007669"/>
    <property type="project" value="UniProtKB-SubCell"/>
</dbReference>
<feature type="transmembrane region" description="Helical" evidence="9">
    <location>
        <begin position="38"/>
        <end position="56"/>
    </location>
</feature>
<feature type="transmembrane region" description="Helical" evidence="9">
    <location>
        <begin position="283"/>
        <end position="303"/>
    </location>
</feature>
<dbReference type="SUPFAM" id="SSF51735">
    <property type="entry name" value="NAD(P)-binding Rossmann-fold domains"/>
    <property type="match status" value="1"/>
</dbReference>
<organism evidence="12 13">
    <name type="scientific">Thetidibacter halocola</name>
    <dbReference type="NCBI Taxonomy" id="2827239"/>
    <lineage>
        <taxon>Bacteria</taxon>
        <taxon>Pseudomonadati</taxon>
        <taxon>Pseudomonadota</taxon>
        <taxon>Alphaproteobacteria</taxon>
        <taxon>Rhodobacterales</taxon>
        <taxon>Roseobacteraceae</taxon>
        <taxon>Thetidibacter</taxon>
    </lineage>
</organism>
<evidence type="ECO:0000313" key="12">
    <source>
        <dbReference type="EMBL" id="MBS0122793.1"/>
    </source>
</evidence>
<dbReference type="PANTHER" id="PTHR32507">
    <property type="entry name" value="NA(+)/H(+) ANTIPORTER 1"/>
    <property type="match status" value="1"/>
</dbReference>
<feature type="domain" description="RCK N-terminal" evidence="11">
    <location>
        <begin position="410"/>
        <end position="492"/>
    </location>
</feature>
<gene>
    <name evidence="12" type="ORF">KB874_01500</name>
</gene>
<evidence type="ECO:0000256" key="6">
    <source>
        <dbReference type="ARBA" id="ARBA00022989"/>
    </source>
</evidence>
<dbReference type="GO" id="GO:1902600">
    <property type="term" value="P:proton transmembrane transport"/>
    <property type="evidence" value="ECO:0007669"/>
    <property type="project" value="InterPro"/>
</dbReference>
<feature type="transmembrane region" description="Helical" evidence="9">
    <location>
        <begin position="374"/>
        <end position="394"/>
    </location>
</feature>
<feature type="transmembrane region" description="Helical" evidence="9">
    <location>
        <begin position="309"/>
        <end position="331"/>
    </location>
</feature>
<keyword evidence="7" id="KW-0406">Ion transport</keyword>
<evidence type="ECO:0000256" key="1">
    <source>
        <dbReference type="ARBA" id="ARBA00004651"/>
    </source>
</evidence>
<accession>A0A8J8B843</accession>
<dbReference type="Gene3D" id="1.20.1530.20">
    <property type="match status" value="1"/>
</dbReference>